<dbReference type="InterPro" id="IPR007263">
    <property type="entry name" value="DCC1-like"/>
</dbReference>
<sequence length="351" mass="38391">MIVVVDKKICSIVDKPSASSVCTLQEESSFSSSPLHHDFSGEREGYLPWITTTKNNFSFSQTTAAKYARRKEKLTTCTCHMLVFALLLLLSHPLSCTEAFSSSDTRQATTLSFIGRRNVLSSLRVASINPHGEGNDKENIDVAVAAQKLVAKAAKTSTSKQLSTKNQVSTTTESSTSKNDNAMASLASAVDFEWEPIAENVFEHDQRPVILFDGVCNLCNGAVNFAIDHDSKAKLRFASLQSKVAQSLLLREGKIPAQTHNITFVTPDTAYFNSQAVSMICAQLDSPVLKLIGKLGKIAPKALREPIYELVSRNRFVFGESDSCRLDLDGKYVNRFVPDPTVDNGNKDGLS</sequence>
<dbReference type="InterPro" id="IPR052927">
    <property type="entry name" value="DCC_oxidoreductase"/>
</dbReference>
<evidence type="ECO:0000256" key="1">
    <source>
        <dbReference type="SAM" id="MobiDB-lite"/>
    </source>
</evidence>
<dbReference type="Proteomes" id="UP000693970">
    <property type="component" value="Unassembled WGS sequence"/>
</dbReference>
<dbReference type="OrthoDB" id="410458at2759"/>
<dbReference type="EMBL" id="JAGRRH010000014">
    <property type="protein sequence ID" value="KAG7358463.1"/>
    <property type="molecule type" value="Genomic_DNA"/>
</dbReference>
<organism evidence="2 3">
    <name type="scientific">Nitzschia inconspicua</name>
    <dbReference type="NCBI Taxonomy" id="303405"/>
    <lineage>
        <taxon>Eukaryota</taxon>
        <taxon>Sar</taxon>
        <taxon>Stramenopiles</taxon>
        <taxon>Ochrophyta</taxon>
        <taxon>Bacillariophyta</taxon>
        <taxon>Bacillariophyceae</taxon>
        <taxon>Bacillariophycidae</taxon>
        <taxon>Bacillariales</taxon>
        <taxon>Bacillariaceae</taxon>
        <taxon>Nitzschia</taxon>
    </lineage>
</organism>
<accession>A0A9K3LAK8</accession>
<dbReference type="Pfam" id="PF04134">
    <property type="entry name" value="DCC1-like"/>
    <property type="match status" value="1"/>
</dbReference>
<dbReference type="PANTHER" id="PTHR33639:SF2">
    <property type="entry name" value="DUF393 DOMAIN-CONTAINING PROTEIN"/>
    <property type="match status" value="1"/>
</dbReference>
<gene>
    <name evidence="2" type="ORF">IV203_015051</name>
</gene>
<dbReference type="PANTHER" id="PTHR33639">
    <property type="entry name" value="THIOL-DISULFIDE OXIDOREDUCTASE DCC"/>
    <property type="match status" value="1"/>
</dbReference>
<feature type="region of interest" description="Disordered" evidence="1">
    <location>
        <begin position="160"/>
        <end position="180"/>
    </location>
</feature>
<dbReference type="AlphaFoldDB" id="A0A9K3LAK8"/>
<reference evidence="2" key="1">
    <citation type="journal article" date="2021" name="Sci. Rep.">
        <title>Diploid genomic architecture of Nitzschia inconspicua, an elite biomass production diatom.</title>
        <authorList>
            <person name="Oliver A."/>
            <person name="Podell S."/>
            <person name="Pinowska A."/>
            <person name="Traller J.C."/>
            <person name="Smith S.R."/>
            <person name="McClure R."/>
            <person name="Beliaev A."/>
            <person name="Bohutskyi P."/>
            <person name="Hill E.A."/>
            <person name="Rabines A."/>
            <person name="Zheng H."/>
            <person name="Allen L.Z."/>
            <person name="Kuo A."/>
            <person name="Grigoriev I.V."/>
            <person name="Allen A.E."/>
            <person name="Hazlebeck D."/>
            <person name="Allen E.E."/>
        </authorList>
    </citation>
    <scope>NUCLEOTIDE SEQUENCE</scope>
    <source>
        <strain evidence="2">Hildebrandi</strain>
    </source>
</reference>
<protein>
    <submittedName>
        <fullName evidence="2">Thiol-disulfide oxidoreductase dcc</fullName>
    </submittedName>
</protein>
<dbReference type="GO" id="GO:0015035">
    <property type="term" value="F:protein-disulfide reductase activity"/>
    <property type="evidence" value="ECO:0007669"/>
    <property type="project" value="InterPro"/>
</dbReference>
<proteinExistence type="predicted"/>
<evidence type="ECO:0000313" key="2">
    <source>
        <dbReference type="EMBL" id="KAG7358463.1"/>
    </source>
</evidence>
<keyword evidence="3" id="KW-1185">Reference proteome</keyword>
<reference evidence="2" key="2">
    <citation type="submission" date="2021-04" db="EMBL/GenBank/DDBJ databases">
        <authorList>
            <person name="Podell S."/>
        </authorList>
    </citation>
    <scope>NUCLEOTIDE SEQUENCE</scope>
    <source>
        <strain evidence="2">Hildebrandi</strain>
    </source>
</reference>
<name>A0A9K3LAK8_9STRA</name>
<evidence type="ECO:0000313" key="3">
    <source>
        <dbReference type="Proteomes" id="UP000693970"/>
    </source>
</evidence>
<comment type="caution">
    <text evidence="2">The sequence shown here is derived from an EMBL/GenBank/DDBJ whole genome shotgun (WGS) entry which is preliminary data.</text>
</comment>